<dbReference type="PANTHER" id="PTHR34211">
    <property type="entry name" value="CALCINEURIN-LIKE METALLO-PHOSPHOESTERASE SUPERFAMILY PROTEIN"/>
    <property type="match status" value="1"/>
</dbReference>
<comment type="caution">
    <text evidence="2">The sequence shown here is derived from an EMBL/GenBank/DDBJ whole genome shotgun (WGS) entry which is preliminary data.</text>
</comment>
<keyword evidence="1" id="KW-0812">Transmembrane</keyword>
<sequence>MGPPAIKYVQVSSPGSPFQPQRAVRWLAPPVLISTGIKAMLSSIFGSYADKRELQRVLPAKVHKCGEEELWFDFVADLGDGFDATFSVASLLAGDVEVDGQTLPRGQLLMMGGDEVYPAASAEAYEDRTKGPYRAALPYTEDSPLLFALPGNHDWYDGLTSFLRVFAQQRYIGGWKTEQTRSYFAVQLPQRWWLLAVDTAFEQYIDAPQLDYFRTVAEKIEPGDRIILCTPTPAWVYAAEGRSPRGYDNIQFFEREIVQPTGATIHVMLSGDAHHYARYENGPSQRITCGGGGAYLTSTHQLPNELVLPPKGTRILNPPHTTVHRFAASYPSRAESTALAKGIFRLPLATPSFWALTAVLQTVIALFLRIGLTVHMPGAFGQVAAWTPAALVIAGLLAGGIAFAKGDQPRSRLVLAGALHTLAHLVLSVAWALVLLTVDGWLAVAVLFVATPLVIGFLDAEVVALYLMVASRWMININELFAGQSVEDYKSFLRMHINGDGDLTIYPVKLAKVCRKWTDDFKPKEPLTADLIEPSVIVRVG</sequence>
<evidence type="ECO:0000313" key="2">
    <source>
        <dbReference type="EMBL" id="TCO59391.1"/>
    </source>
</evidence>
<evidence type="ECO:0008006" key="4">
    <source>
        <dbReference type="Google" id="ProtNLM"/>
    </source>
</evidence>
<dbReference type="InterPro" id="IPR029052">
    <property type="entry name" value="Metallo-depent_PP-like"/>
</dbReference>
<keyword evidence="1" id="KW-0472">Membrane</keyword>
<dbReference type="SUPFAM" id="SSF56300">
    <property type="entry name" value="Metallo-dependent phosphatases"/>
    <property type="match status" value="1"/>
</dbReference>
<dbReference type="Proteomes" id="UP000295680">
    <property type="component" value="Unassembled WGS sequence"/>
</dbReference>
<name>A0A4R2JHP9_9PSEU</name>
<reference evidence="2 3" key="1">
    <citation type="submission" date="2019-03" db="EMBL/GenBank/DDBJ databases">
        <title>Genomic Encyclopedia of Type Strains, Phase IV (KMG-IV): sequencing the most valuable type-strain genomes for metagenomic binning, comparative biology and taxonomic classification.</title>
        <authorList>
            <person name="Goeker M."/>
        </authorList>
    </citation>
    <scope>NUCLEOTIDE SEQUENCE [LARGE SCALE GENOMIC DNA]</scope>
    <source>
        <strain evidence="2 3">DSM 45934</strain>
    </source>
</reference>
<keyword evidence="1" id="KW-1133">Transmembrane helix</keyword>
<accession>A0A4R2JHP9</accession>
<keyword evidence="3" id="KW-1185">Reference proteome</keyword>
<proteinExistence type="predicted"/>
<feature type="transmembrane region" description="Helical" evidence="1">
    <location>
        <begin position="26"/>
        <end position="49"/>
    </location>
</feature>
<protein>
    <recommendedName>
        <fullName evidence="4">Calcineurin-like phosphoesterase family protein</fullName>
    </recommendedName>
</protein>
<feature type="transmembrane region" description="Helical" evidence="1">
    <location>
        <begin position="440"/>
        <end position="467"/>
    </location>
</feature>
<feature type="transmembrane region" description="Helical" evidence="1">
    <location>
        <begin position="353"/>
        <end position="372"/>
    </location>
</feature>
<feature type="transmembrane region" description="Helical" evidence="1">
    <location>
        <begin position="384"/>
        <end position="404"/>
    </location>
</feature>
<evidence type="ECO:0000256" key="1">
    <source>
        <dbReference type="SAM" id="Phobius"/>
    </source>
</evidence>
<dbReference type="Gene3D" id="3.60.21.10">
    <property type="match status" value="1"/>
</dbReference>
<dbReference type="AlphaFoldDB" id="A0A4R2JHP9"/>
<dbReference type="EMBL" id="SLWS01000004">
    <property type="protein sequence ID" value="TCO59391.1"/>
    <property type="molecule type" value="Genomic_DNA"/>
</dbReference>
<feature type="transmembrane region" description="Helical" evidence="1">
    <location>
        <begin position="413"/>
        <end position="434"/>
    </location>
</feature>
<organism evidence="2 3">
    <name type="scientific">Actinocrispum wychmicini</name>
    <dbReference type="NCBI Taxonomy" id="1213861"/>
    <lineage>
        <taxon>Bacteria</taxon>
        <taxon>Bacillati</taxon>
        <taxon>Actinomycetota</taxon>
        <taxon>Actinomycetes</taxon>
        <taxon>Pseudonocardiales</taxon>
        <taxon>Pseudonocardiaceae</taxon>
        <taxon>Actinocrispum</taxon>
    </lineage>
</organism>
<gene>
    <name evidence="2" type="ORF">EV192_104232</name>
</gene>
<evidence type="ECO:0000313" key="3">
    <source>
        <dbReference type="Proteomes" id="UP000295680"/>
    </source>
</evidence>
<dbReference type="PANTHER" id="PTHR34211:SF3">
    <property type="entry name" value="CALCINEURIN-LIKE METALLO-PHOSPHOESTERASE SUPERFAMILY PROTEIN"/>
    <property type="match status" value="1"/>
</dbReference>